<dbReference type="Pfam" id="PF15264">
    <property type="entry name" value="TSSC4"/>
    <property type="match status" value="1"/>
</dbReference>
<feature type="region of interest" description="Disordered" evidence="11">
    <location>
        <begin position="108"/>
        <end position="146"/>
    </location>
</feature>
<evidence type="ECO:0000256" key="6">
    <source>
        <dbReference type="ARBA" id="ARBA00022728"/>
    </source>
</evidence>
<feature type="compositionally biased region" description="Low complexity" evidence="11">
    <location>
        <begin position="70"/>
        <end position="80"/>
    </location>
</feature>
<proteinExistence type="inferred from homology"/>
<organism evidence="12 13">
    <name type="scientific">Oncorhynchus tshawytscha</name>
    <name type="common">Chinook salmon</name>
    <name type="synonym">Salmo tshawytscha</name>
    <dbReference type="NCBI Taxonomy" id="74940"/>
    <lineage>
        <taxon>Eukaryota</taxon>
        <taxon>Metazoa</taxon>
        <taxon>Chordata</taxon>
        <taxon>Craniata</taxon>
        <taxon>Vertebrata</taxon>
        <taxon>Euteleostomi</taxon>
        <taxon>Actinopterygii</taxon>
        <taxon>Neopterygii</taxon>
        <taxon>Teleostei</taxon>
        <taxon>Protacanthopterygii</taxon>
        <taxon>Salmoniformes</taxon>
        <taxon>Salmonidae</taxon>
        <taxon>Salmoninae</taxon>
        <taxon>Oncorhynchus</taxon>
    </lineage>
</organism>
<dbReference type="InterPro" id="IPR029338">
    <property type="entry name" value="TSSC4"/>
</dbReference>
<name>A0AAZ3P6H3_ONCTS</name>
<comment type="subcellular location">
    <subcellularLocation>
        <location evidence="2">Cytoplasm</location>
    </subcellularLocation>
    <subcellularLocation>
        <location evidence="1">Nucleus</location>
    </subcellularLocation>
</comment>
<dbReference type="Ensembl" id="ENSOTST00005125741.1">
    <property type="protein sequence ID" value="ENSOTSP00005130210.1"/>
    <property type="gene ID" value="ENSOTSG00005078330.1"/>
</dbReference>
<dbReference type="PANTHER" id="PTHR13445">
    <property type="entry name" value="TUMOR SUPPRESSING SUBTRANSFERABLE CANDIDATE 4 TSSC4"/>
    <property type="match status" value="1"/>
</dbReference>
<dbReference type="GeneTree" id="ENSGT00390000011846"/>
<comment type="function">
    <text evidence="10">Protein associated with the U5 snRNP, during its maturation and its post-splicing recycling and which is required for spliceosomal tri-snRNP complex assembly in the nucleus. Has a molecular sequestering activity and transiently hinders SNRNP200 binding sites for constitutive splicing factors that intervene later during the assembly of the spliceosome and splicing. Together with its molecular sequestering activity, may also function as a molecular adapter and placeholder, coordinating the assembly of the U5 snRNP and its association with the U4/U6 di-snRNP.</text>
</comment>
<evidence type="ECO:0000256" key="7">
    <source>
        <dbReference type="ARBA" id="ARBA00023187"/>
    </source>
</evidence>
<dbReference type="GO" id="GO:0005737">
    <property type="term" value="C:cytoplasm"/>
    <property type="evidence" value="ECO:0007669"/>
    <property type="project" value="UniProtKB-SubCell"/>
</dbReference>
<comment type="similarity">
    <text evidence="3">Belongs to the TSSC4 family.</text>
</comment>
<evidence type="ECO:0000256" key="5">
    <source>
        <dbReference type="ARBA" id="ARBA00022664"/>
    </source>
</evidence>
<protein>
    <recommendedName>
        <fullName evidence="9">U5 small nuclear ribonucleoprotein TSSC4</fullName>
    </recommendedName>
</protein>
<dbReference type="Ensembl" id="ENSOTST00005132359.1">
    <property type="protein sequence ID" value="ENSOTSP00005129622.1"/>
    <property type="gene ID" value="ENSOTSG00005078330.1"/>
</dbReference>
<evidence type="ECO:0000256" key="8">
    <source>
        <dbReference type="ARBA" id="ARBA00023242"/>
    </source>
</evidence>
<sequence length="315" mass="35063">MCEQQDHGEGGRNKLSNSDAIKLTDDLSLSDSDPEERNESIDPEVEDLSSSDDEVHQNSGPGPVPKKPAFSLTGGSSSFSNRSRSIFDCLESAAKLSSSNLGQDNVIDGVFARPPPPPLLPSGKKYGEKVGELVSKPPQKRGVPDYLVNPERWTRYDLEDVPETSDSKNSMVAQQYIQSLQQQQKKENTMEDDPEEPFIPTFNQGQSSSSEHKIVFSRPSRPQKDDAAEVNKPDRTKKVGMGLCHLDDDDEEEEGIGLAIAPQRPKESERKRKWTPVGEEEGALSDRKDQPPIGFVINRNVNRKNFRKTSEKEED</sequence>
<dbReference type="Ensembl" id="ENSOTST00005182133.1">
    <property type="protein sequence ID" value="ENSOTSP00005112302.1"/>
    <property type="gene ID" value="ENSOTSG00005078330.1"/>
</dbReference>
<dbReference type="GO" id="GO:0006397">
    <property type="term" value="P:mRNA processing"/>
    <property type="evidence" value="ECO:0007669"/>
    <property type="project" value="UniProtKB-KW"/>
</dbReference>
<feature type="compositionally biased region" description="Acidic residues" evidence="11">
    <location>
        <begin position="41"/>
        <end position="52"/>
    </location>
</feature>
<feature type="region of interest" description="Disordered" evidence="11">
    <location>
        <begin position="179"/>
        <end position="315"/>
    </location>
</feature>
<evidence type="ECO:0000256" key="4">
    <source>
        <dbReference type="ARBA" id="ARBA00022490"/>
    </source>
</evidence>
<evidence type="ECO:0000256" key="3">
    <source>
        <dbReference type="ARBA" id="ARBA00010362"/>
    </source>
</evidence>
<reference evidence="12" key="2">
    <citation type="submission" date="2025-05" db="UniProtKB">
        <authorList>
            <consortium name="Ensembl"/>
        </authorList>
    </citation>
    <scope>IDENTIFICATION</scope>
</reference>
<evidence type="ECO:0000256" key="10">
    <source>
        <dbReference type="ARBA" id="ARBA00045970"/>
    </source>
</evidence>
<dbReference type="AlphaFoldDB" id="A0AAZ3P6H3"/>
<keyword evidence="7" id="KW-0508">mRNA splicing</keyword>
<accession>A0AAZ3P6H3</accession>
<dbReference type="Ensembl" id="ENSOTST00005191386.1">
    <property type="protein sequence ID" value="ENSOTSP00005152401.1"/>
    <property type="gene ID" value="ENSOTSG00005078330.1"/>
</dbReference>
<keyword evidence="6" id="KW-0747">Spliceosome</keyword>
<keyword evidence="8" id="KW-0539">Nucleus</keyword>
<keyword evidence="13" id="KW-1185">Reference proteome</keyword>
<evidence type="ECO:0000256" key="11">
    <source>
        <dbReference type="SAM" id="MobiDB-lite"/>
    </source>
</evidence>
<reference evidence="13" key="1">
    <citation type="journal article" date="2018" name="PLoS ONE">
        <title>Chinook salmon (Oncorhynchus tshawytscha) genome and transcriptome.</title>
        <authorList>
            <person name="Christensen K.A."/>
            <person name="Leong J.S."/>
            <person name="Sakhrani D."/>
            <person name="Biagi C.A."/>
            <person name="Minkley D.R."/>
            <person name="Withler R.E."/>
            <person name="Rondeau E.B."/>
            <person name="Koop B.F."/>
            <person name="Devlin R.H."/>
        </authorList>
    </citation>
    <scope>NUCLEOTIDE SEQUENCE [LARGE SCALE GENOMIC DNA]</scope>
</reference>
<evidence type="ECO:0000313" key="13">
    <source>
        <dbReference type="Proteomes" id="UP000694402"/>
    </source>
</evidence>
<dbReference type="PANTHER" id="PTHR13445:SF3">
    <property type="entry name" value="U5 SMALL NUCLEAR RIBONUCLEOPROTEIN TSSC4"/>
    <property type="match status" value="1"/>
</dbReference>
<gene>
    <name evidence="12" type="primary">TSSC4</name>
</gene>
<keyword evidence="5" id="KW-0507">mRNA processing</keyword>
<evidence type="ECO:0000256" key="2">
    <source>
        <dbReference type="ARBA" id="ARBA00004496"/>
    </source>
</evidence>
<feature type="compositionally biased region" description="Basic and acidic residues" evidence="11">
    <location>
        <begin position="222"/>
        <end position="237"/>
    </location>
</feature>
<evidence type="ECO:0000313" key="12">
    <source>
        <dbReference type="Ensembl" id="ENSOTSP00005112302.1"/>
    </source>
</evidence>
<feature type="region of interest" description="Disordered" evidence="11">
    <location>
        <begin position="1"/>
        <end position="80"/>
    </location>
</feature>
<dbReference type="GO" id="GO:0008380">
    <property type="term" value="P:RNA splicing"/>
    <property type="evidence" value="ECO:0007669"/>
    <property type="project" value="UniProtKB-KW"/>
</dbReference>
<keyword evidence="4" id="KW-0963">Cytoplasm</keyword>
<feature type="compositionally biased region" description="Basic and acidic residues" evidence="11">
    <location>
        <begin position="1"/>
        <end position="12"/>
    </location>
</feature>
<evidence type="ECO:0000256" key="9">
    <source>
        <dbReference type="ARBA" id="ARBA00035304"/>
    </source>
</evidence>
<evidence type="ECO:0000256" key="1">
    <source>
        <dbReference type="ARBA" id="ARBA00004123"/>
    </source>
</evidence>
<dbReference type="GO" id="GO:0005681">
    <property type="term" value="C:spliceosomal complex"/>
    <property type="evidence" value="ECO:0007669"/>
    <property type="project" value="UniProtKB-KW"/>
</dbReference>
<dbReference type="Proteomes" id="UP000694402">
    <property type="component" value="Unassembled WGS sequence"/>
</dbReference>